<feature type="region of interest" description="Disordered" evidence="1">
    <location>
        <begin position="173"/>
        <end position="202"/>
    </location>
</feature>
<feature type="compositionally biased region" description="Low complexity" evidence="1">
    <location>
        <begin position="10"/>
        <end position="21"/>
    </location>
</feature>
<gene>
    <name evidence="3" type="ordered locus">Adeh_2551</name>
</gene>
<dbReference type="Proteomes" id="UP000001935">
    <property type="component" value="Chromosome"/>
</dbReference>
<dbReference type="AlphaFoldDB" id="Q2IKZ6"/>
<feature type="compositionally biased region" description="Low complexity" evidence="1">
    <location>
        <begin position="178"/>
        <end position="187"/>
    </location>
</feature>
<proteinExistence type="predicted"/>
<accession>Q2IKZ6</accession>
<dbReference type="CDD" id="cd00060">
    <property type="entry name" value="FHA"/>
    <property type="match status" value="2"/>
</dbReference>
<dbReference type="EMBL" id="CP000251">
    <property type="protein sequence ID" value="ABC82321.1"/>
    <property type="molecule type" value="Genomic_DNA"/>
</dbReference>
<dbReference type="InterPro" id="IPR000253">
    <property type="entry name" value="FHA_dom"/>
</dbReference>
<evidence type="ECO:0000256" key="1">
    <source>
        <dbReference type="SAM" id="MobiDB-lite"/>
    </source>
</evidence>
<sequence length="418" mass="41975">MGGARRAVRPSRGVRPSGAPGRRPRPGLHRTLRTPSARGNVPPGQGDDGMTCEGCGAALDATMDRCPACGRELEFGRLTGILGVVCRACDAYNEPGARACAACGKPLGAGESPPPGTPKPVSPPAPARAAAPAAPAPAAPAAPAPGSPIVHAIGRAGAAATRFIPASAIRALRPDPRSAPAPAAAPAAGPPSGAPPLAPGRVELVPEPGPGPARAPFRLARPSTVAGRSEGALRLADDPSIGSRHATFLFRDGALLVRDEGAPGGVLVRLRGHPASLRPGDPFAVGGRLLRYAGPLPPPPLPAADGTRRIGSPRPPPPAVAVEELLEGGAPGRTWVRSGPSITVGRAGAAVSLGDDPSIAPAHAELRIEADGTARLRDLGSATGTFARVPPHGERELREGDAVRLGRTVLRVSAIADP</sequence>
<evidence type="ECO:0000259" key="2">
    <source>
        <dbReference type="PROSITE" id="PS50006"/>
    </source>
</evidence>
<dbReference type="Gene3D" id="2.60.200.20">
    <property type="match status" value="2"/>
</dbReference>
<dbReference type="eggNOG" id="COG1716">
    <property type="taxonomic scope" value="Bacteria"/>
</dbReference>
<dbReference type="KEGG" id="ade:Adeh_2551"/>
<dbReference type="SUPFAM" id="SSF49879">
    <property type="entry name" value="SMAD/FHA domain"/>
    <property type="match status" value="2"/>
</dbReference>
<dbReference type="InterPro" id="IPR008984">
    <property type="entry name" value="SMAD_FHA_dom_sf"/>
</dbReference>
<protein>
    <submittedName>
        <fullName evidence="3">FHA domain containing protein</fullName>
    </submittedName>
</protein>
<feature type="compositionally biased region" description="Basic residues" evidence="1">
    <location>
        <begin position="22"/>
        <end position="32"/>
    </location>
</feature>
<feature type="compositionally biased region" description="Pro residues" evidence="1">
    <location>
        <begin position="188"/>
        <end position="198"/>
    </location>
</feature>
<feature type="domain" description="FHA" evidence="2">
    <location>
        <begin position="342"/>
        <end position="386"/>
    </location>
</feature>
<evidence type="ECO:0000313" key="4">
    <source>
        <dbReference type="Proteomes" id="UP000001935"/>
    </source>
</evidence>
<evidence type="ECO:0000313" key="3">
    <source>
        <dbReference type="EMBL" id="ABC82321.1"/>
    </source>
</evidence>
<name>Q2IKZ6_ANADE</name>
<dbReference type="Pfam" id="PF00498">
    <property type="entry name" value="FHA"/>
    <property type="match status" value="1"/>
</dbReference>
<dbReference type="STRING" id="290397.Adeh_2551"/>
<feature type="region of interest" description="Disordered" evidence="1">
    <location>
        <begin position="1"/>
        <end position="47"/>
    </location>
</feature>
<feature type="region of interest" description="Disordered" evidence="1">
    <location>
        <begin position="111"/>
        <end position="144"/>
    </location>
</feature>
<reference evidence="3" key="1">
    <citation type="submission" date="2006-01" db="EMBL/GenBank/DDBJ databases">
        <title>Complete sequence of Anaeromyxobacter dehalogenans 2CP-C.</title>
        <authorList>
            <consortium name="US DOE Joint Genome Institute"/>
            <person name="Copeland A."/>
            <person name="Lucas S."/>
            <person name="Lapidus A."/>
            <person name="Barry K."/>
            <person name="Detter J.C."/>
            <person name="Glavina T."/>
            <person name="Hammon N."/>
            <person name="Israni S."/>
            <person name="Pitluck S."/>
            <person name="Brettin T."/>
            <person name="Bruce D."/>
            <person name="Han C."/>
            <person name="Tapia R."/>
            <person name="Gilna P."/>
            <person name="Kiss H."/>
            <person name="Schmutz J."/>
            <person name="Larimer F."/>
            <person name="Land M."/>
            <person name="Kyrpides N."/>
            <person name="Anderson I."/>
            <person name="Sanford R.A."/>
            <person name="Ritalahti K.M."/>
            <person name="Thomas H.S."/>
            <person name="Kirby J.R."/>
            <person name="Zhulin I.B."/>
            <person name="Loeffler F.E."/>
            <person name="Richardson P."/>
        </authorList>
    </citation>
    <scope>NUCLEOTIDE SEQUENCE</scope>
    <source>
        <strain evidence="3">2CP-C</strain>
    </source>
</reference>
<organism evidence="3 4">
    <name type="scientific">Anaeromyxobacter dehalogenans (strain 2CP-C)</name>
    <dbReference type="NCBI Taxonomy" id="290397"/>
    <lineage>
        <taxon>Bacteria</taxon>
        <taxon>Pseudomonadati</taxon>
        <taxon>Myxococcota</taxon>
        <taxon>Myxococcia</taxon>
        <taxon>Myxococcales</taxon>
        <taxon>Cystobacterineae</taxon>
        <taxon>Anaeromyxobacteraceae</taxon>
        <taxon>Anaeromyxobacter</taxon>
    </lineage>
</organism>
<dbReference type="HOGENOM" id="CLU_059369_0_0_7"/>
<feature type="compositionally biased region" description="Pro residues" evidence="1">
    <location>
        <begin position="134"/>
        <end position="144"/>
    </location>
</feature>
<feature type="compositionally biased region" description="Pro residues" evidence="1">
    <location>
        <begin position="112"/>
        <end position="126"/>
    </location>
</feature>
<dbReference type="PROSITE" id="PS50006">
    <property type="entry name" value="FHA_DOMAIN"/>
    <property type="match status" value="1"/>
</dbReference>